<dbReference type="RefSeq" id="WP_179252331.1">
    <property type="nucleotide sequence ID" value="NZ_JACBIV010000006.1"/>
</dbReference>
<proteinExistence type="predicted"/>
<feature type="transmembrane region" description="Helical" evidence="1">
    <location>
        <begin position="209"/>
        <end position="230"/>
    </location>
</feature>
<keyword evidence="1" id="KW-1133">Transmembrane helix</keyword>
<organism evidence="2 3">
    <name type="scientific">Serratia fonticola</name>
    <dbReference type="NCBI Taxonomy" id="47917"/>
    <lineage>
        <taxon>Bacteria</taxon>
        <taxon>Pseudomonadati</taxon>
        <taxon>Pseudomonadota</taxon>
        <taxon>Gammaproteobacteria</taxon>
        <taxon>Enterobacterales</taxon>
        <taxon>Yersiniaceae</taxon>
        <taxon>Serratia</taxon>
    </lineage>
</organism>
<feature type="transmembrane region" description="Helical" evidence="1">
    <location>
        <begin position="129"/>
        <end position="148"/>
    </location>
</feature>
<feature type="transmembrane region" description="Helical" evidence="1">
    <location>
        <begin position="99"/>
        <end position="117"/>
    </location>
</feature>
<evidence type="ECO:0000313" key="2">
    <source>
        <dbReference type="EMBL" id="MBC3212440.1"/>
    </source>
</evidence>
<evidence type="ECO:0000256" key="1">
    <source>
        <dbReference type="SAM" id="Phobius"/>
    </source>
</evidence>
<accession>A0AAW3WP01</accession>
<dbReference type="AlphaFoldDB" id="A0AAW3WP01"/>
<feature type="transmembrane region" description="Helical" evidence="1">
    <location>
        <begin position="168"/>
        <end position="188"/>
    </location>
</feature>
<feature type="transmembrane region" description="Helical" evidence="1">
    <location>
        <begin position="37"/>
        <end position="68"/>
    </location>
</feature>
<keyword evidence="1" id="KW-0472">Membrane</keyword>
<feature type="transmembrane region" description="Helical" evidence="1">
    <location>
        <begin position="250"/>
        <end position="274"/>
    </location>
</feature>
<dbReference type="Proteomes" id="UP000659084">
    <property type="component" value="Unassembled WGS sequence"/>
</dbReference>
<dbReference type="InterPro" id="IPR009323">
    <property type="entry name" value="DUF979"/>
</dbReference>
<sequence length="315" mass="34256">MINIEMIYTIIGFLFLVYSILSLVNKSIGIKKRFIQFLFWFVYGVSYFLPGLVSNLTIGCLVIMLAVLSLLGGFKLDKAHKGLHPTEKKSILKNRGKKVFFPALAVPVMTFIGVLICRELSISNEGNEAIIILSISTCTVFLICSFVFKGKPLLALSGANTTMGSIGVNVILPQMLATLGGVISVLGVGSSITNLVSQHEIFMSENVMVMTYALGMVLLTMIMGNAFAAFPIMTAGIGIPFIVHKFGGDPVMLCVFGMLCGFCGTMMTPVAANFNIIPESLLEIRKKGLVIKEQTATALTILSFNIIVMIFYLYK</sequence>
<keyword evidence="1" id="KW-0812">Transmembrane</keyword>
<comment type="caution">
    <text evidence="2">The sequence shown here is derived from an EMBL/GenBank/DDBJ whole genome shotgun (WGS) entry which is preliminary data.</text>
</comment>
<dbReference type="Pfam" id="PF06166">
    <property type="entry name" value="DUF979"/>
    <property type="match status" value="1"/>
</dbReference>
<protein>
    <submittedName>
        <fullName evidence="2">DUF979 family protein</fullName>
    </submittedName>
</protein>
<name>A0AAW3WP01_SERFO</name>
<feature type="transmembrane region" description="Helical" evidence="1">
    <location>
        <begin position="295"/>
        <end position="314"/>
    </location>
</feature>
<reference evidence="2" key="1">
    <citation type="submission" date="2020-08" db="EMBL/GenBank/DDBJ databases">
        <title>Food and environmental bacterial isolates.</title>
        <authorList>
            <person name="Richter L."/>
            <person name="Du Plessis E.M."/>
            <person name="Duvenage S."/>
            <person name="Allam M."/>
            <person name="Korsten L."/>
        </authorList>
    </citation>
    <scope>NUCLEOTIDE SEQUENCE</scope>
    <source>
        <strain evidence="2">UPMP2127</strain>
    </source>
</reference>
<gene>
    <name evidence="2" type="ORF">H8J20_09835</name>
</gene>
<evidence type="ECO:0000313" key="3">
    <source>
        <dbReference type="Proteomes" id="UP000659084"/>
    </source>
</evidence>
<dbReference type="EMBL" id="JACNYO010000007">
    <property type="protein sequence ID" value="MBC3212440.1"/>
    <property type="molecule type" value="Genomic_DNA"/>
</dbReference>
<feature type="transmembrane region" description="Helical" evidence="1">
    <location>
        <begin position="6"/>
        <end position="25"/>
    </location>
</feature>